<evidence type="ECO:0000256" key="4">
    <source>
        <dbReference type="ARBA" id="ARBA00022475"/>
    </source>
</evidence>
<dbReference type="EMBL" id="FUWJ01000015">
    <property type="protein sequence ID" value="SKA38020.1"/>
    <property type="molecule type" value="Genomic_DNA"/>
</dbReference>
<sequence>MDRRTILNALTVGLFGTMPLARRALAQHHTMAPAAVPTDARGVLVFAAATLKPALDAIVAAYRAKEGAEVTVAYGPTPALAKQIENGAPADIFLSADPVWMDYLAERRLIRRHTRADLLGNVLIVAERGSPSANPPPVIDRDFPLATLVGAGPLCMCNPADHPAGRYGKASLEALGLWDGIAGKIAIASDPQAAVVMVAQGEAPAALVFATDVKDVTGMRIAGTFPASSHPPIVYPIALTMAAPHAEAAERLLAYLRSPEARTLFDRYGYT</sequence>
<keyword evidence="13" id="KW-0500">Molybdenum</keyword>
<comment type="function">
    <text evidence="9">Involved in the transport of molybdenum into the cell. Part of the binding-protein-dependent transport system ModABCD.</text>
</comment>
<evidence type="ECO:0000256" key="7">
    <source>
        <dbReference type="ARBA" id="ARBA00023136"/>
    </source>
</evidence>
<evidence type="ECO:0000256" key="12">
    <source>
        <dbReference type="ARBA" id="ARBA00078141"/>
    </source>
</evidence>
<dbReference type="PANTHER" id="PTHR30632:SF17">
    <property type="entry name" value="MOLYBDATE-BINDING PROTEIN MODA"/>
    <property type="match status" value="1"/>
</dbReference>
<dbReference type="FunFam" id="3.40.190.10:FF:000030">
    <property type="entry name" value="Molybdate ABC transporter substrate-binding protein"/>
    <property type="match status" value="1"/>
</dbReference>
<keyword evidence="8" id="KW-0826">Tungsten</keyword>
<dbReference type="Proteomes" id="UP000190092">
    <property type="component" value="Unassembled WGS sequence"/>
</dbReference>
<keyword evidence="5 13" id="KW-0479">Metal-binding</keyword>
<dbReference type="STRING" id="225324.SAMN02745126_05994"/>
<evidence type="ECO:0000256" key="10">
    <source>
        <dbReference type="ARBA" id="ARBA00062515"/>
    </source>
</evidence>
<dbReference type="GO" id="GO:0005886">
    <property type="term" value="C:plasma membrane"/>
    <property type="evidence" value="ECO:0007669"/>
    <property type="project" value="UniProtKB-SubCell"/>
</dbReference>
<evidence type="ECO:0000313" key="14">
    <source>
        <dbReference type="EMBL" id="SKA38020.1"/>
    </source>
</evidence>
<dbReference type="OrthoDB" id="9785015at2"/>
<dbReference type="InterPro" id="IPR005950">
    <property type="entry name" value="ModA"/>
</dbReference>
<dbReference type="GO" id="GO:0030973">
    <property type="term" value="F:molybdate ion binding"/>
    <property type="evidence" value="ECO:0007669"/>
    <property type="project" value="TreeGrafter"/>
</dbReference>
<reference evidence="15" key="1">
    <citation type="submission" date="2017-02" db="EMBL/GenBank/DDBJ databases">
        <authorList>
            <person name="Varghese N."/>
            <person name="Submissions S."/>
        </authorList>
    </citation>
    <scope>NUCLEOTIDE SEQUENCE [LARGE SCALE GENOMIC DNA]</scope>
    <source>
        <strain evidence="15">ATCC 27094</strain>
    </source>
</reference>
<dbReference type="RefSeq" id="WP_085937733.1">
    <property type="nucleotide sequence ID" value="NZ_FUWJ01000015.1"/>
</dbReference>
<organism evidence="14 15">
    <name type="scientific">Enhydrobacter aerosaccus</name>
    <dbReference type="NCBI Taxonomy" id="225324"/>
    <lineage>
        <taxon>Bacteria</taxon>
        <taxon>Pseudomonadati</taxon>
        <taxon>Pseudomonadota</taxon>
        <taxon>Alphaproteobacteria</taxon>
        <taxon>Hyphomicrobiales</taxon>
        <taxon>Enhydrobacter</taxon>
    </lineage>
</organism>
<evidence type="ECO:0000256" key="2">
    <source>
        <dbReference type="ARBA" id="ARBA00009175"/>
    </source>
</evidence>
<evidence type="ECO:0000256" key="1">
    <source>
        <dbReference type="ARBA" id="ARBA00004236"/>
    </source>
</evidence>
<keyword evidence="6" id="KW-0732">Signal</keyword>
<dbReference type="Gene3D" id="3.40.190.10">
    <property type="entry name" value="Periplasmic binding protein-like II"/>
    <property type="match status" value="2"/>
</dbReference>
<dbReference type="Pfam" id="PF13531">
    <property type="entry name" value="SBP_bac_11"/>
    <property type="match status" value="1"/>
</dbReference>
<keyword evidence="7" id="KW-0472">Membrane</keyword>
<dbReference type="AlphaFoldDB" id="A0A1T4TBT8"/>
<feature type="binding site" evidence="13">
    <location>
        <position position="77"/>
    </location>
    <ligand>
        <name>molybdate</name>
        <dbReference type="ChEBI" id="CHEBI:36264"/>
    </ligand>
</feature>
<evidence type="ECO:0000256" key="9">
    <source>
        <dbReference type="ARBA" id="ARBA00056002"/>
    </source>
</evidence>
<gene>
    <name evidence="14" type="ORF">SAMN02745126_05994</name>
</gene>
<keyword evidence="3" id="KW-0813">Transport</keyword>
<evidence type="ECO:0000313" key="15">
    <source>
        <dbReference type="Proteomes" id="UP000190092"/>
    </source>
</evidence>
<comment type="subunit">
    <text evidence="10">The complex is composed of two ATP-binding proteins (ModC), two transmembrane proteins (ModB) and a solute-binding protein (ModA).</text>
</comment>
<evidence type="ECO:0000256" key="11">
    <source>
        <dbReference type="ARBA" id="ARBA00073171"/>
    </source>
</evidence>
<protein>
    <recommendedName>
        <fullName evidence="11">Molybdate-binding protein ModA</fullName>
    </recommendedName>
    <alternativeName>
        <fullName evidence="12">Molybdate/tungstate-binding protein ModA</fullName>
    </alternativeName>
</protein>
<comment type="subcellular location">
    <subcellularLocation>
        <location evidence="1">Cell membrane</location>
    </subcellularLocation>
</comment>
<comment type="similarity">
    <text evidence="2">Belongs to the bacterial solute-binding protein ModA family.</text>
</comment>
<dbReference type="GO" id="GO:0046872">
    <property type="term" value="F:metal ion binding"/>
    <property type="evidence" value="ECO:0007669"/>
    <property type="project" value="UniProtKB-KW"/>
</dbReference>
<evidence type="ECO:0000256" key="8">
    <source>
        <dbReference type="ARBA" id="ARBA00023245"/>
    </source>
</evidence>
<dbReference type="GO" id="GO:0030288">
    <property type="term" value="C:outer membrane-bounded periplasmic space"/>
    <property type="evidence" value="ECO:0007669"/>
    <property type="project" value="TreeGrafter"/>
</dbReference>
<feature type="binding site" evidence="13">
    <location>
        <position position="164"/>
    </location>
    <ligand>
        <name>molybdate</name>
        <dbReference type="ChEBI" id="CHEBI:36264"/>
    </ligand>
</feature>
<dbReference type="NCBIfam" id="TIGR01256">
    <property type="entry name" value="modA"/>
    <property type="match status" value="1"/>
</dbReference>
<keyword evidence="4" id="KW-1003">Cell membrane</keyword>
<evidence type="ECO:0000256" key="3">
    <source>
        <dbReference type="ARBA" id="ARBA00022448"/>
    </source>
</evidence>
<dbReference type="SUPFAM" id="SSF53850">
    <property type="entry name" value="Periplasmic binding protein-like II"/>
    <property type="match status" value="1"/>
</dbReference>
<proteinExistence type="inferred from homology"/>
<keyword evidence="15" id="KW-1185">Reference proteome</keyword>
<accession>A0A1T4TBT8</accession>
<dbReference type="InterPro" id="IPR050682">
    <property type="entry name" value="ModA/WtpA"/>
</dbReference>
<evidence type="ECO:0000256" key="13">
    <source>
        <dbReference type="PIRSR" id="PIRSR004846-1"/>
    </source>
</evidence>
<dbReference type="GO" id="GO:0015689">
    <property type="term" value="P:molybdate ion transport"/>
    <property type="evidence" value="ECO:0007669"/>
    <property type="project" value="InterPro"/>
</dbReference>
<name>A0A1T4TBT8_9HYPH</name>
<evidence type="ECO:0000256" key="5">
    <source>
        <dbReference type="ARBA" id="ARBA00022723"/>
    </source>
</evidence>
<evidence type="ECO:0000256" key="6">
    <source>
        <dbReference type="ARBA" id="ARBA00022729"/>
    </source>
</evidence>
<dbReference type="PANTHER" id="PTHR30632">
    <property type="entry name" value="MOLYBDATE-BINDING PERIPLASMIC PROTEIN"/>
    <property type="match status" value="1"/>
</dbReference>
<dbReference type="PIRSF" id="PIRSF004846">
    <property type="entry name" value="ModA"/>
    <property type="match status" value="1"/>
</dbReference>